<reference evidence="8 9" key="1">
    <citation type="journal article" date="2016" name="Environ. Microbiol.">
        <title>New Methyloceanibacter diversity from North Sea sediments includes methanotroph containing solely the soluble methane monooxygenase.</title>
        <authorList>
            <person name="Vekeman B."/>
            <person name="Kerckhof F.M."/>
            <person name="Cremers G."/>
            <person name="de Vos P."/>
            <person name="Vandamme P."/>
            <person name="Boon N."/>
            <person name="Op den Camp H.J."/>
            <person name="Heylen K."/>
        </authorList>
    </citation>
    <scope>NUCLEOTIDE SEQUENCE [LARGE SCALE GENOMIC DNA]</scope>
    <source>
        <strain evidence="8 9">R-67177</strain>
    </source>
</reference>
<keyword evidence="6" id="KW-0460">Magnesium</keyword>
<protein>
    <recommendedName>
        <fullName evidence="2 6">Orotate phosphoribosyltransferase</fullName>
        <shortName evidence="6">OPRT</shortName>
        <shortName evidence="6">OPRTase</shortName>
        <ecNumber evidence="2 6">2.4.2.10</ecNumber>
    </recommendedName>
</protein>
<accession>A0A1E3WB66</accession>
<dbReference type="Proteomes" id="UP000095042">
    <property type="component" value="Unassembled WGS sequence"/>
</dbReference>
<name>A0A1E3WB66_9HYPH</name>
<feature type="domain" description="Phosphoribosyltransferase" evidence="7">
    <location>
        <begin position="62"/>
        <end position="171"/>
    </location>
</feature>
<comment type="function">
    <text evidence="6">Catalyzes the transfer of a ribosyl phosphate group from 5-phosphoribose 1-diphosphate to orotate, leading to the formation of orotidine monophosphate (OMP).</text>
</comment>
<feature type="binding site" description="in other chain" evidence="6">
    <location>
        <begin position="135"/>
        <end position="143"/>
    </location>
    <ligand>
        <name>5-phospho-alpha-D-ribose 1-diphosphate</name>
        <dbReference type="ChEBI" id="CHEBI:58017"/>
        <note>ligand shared between dimeric partners</note>
    </ligand>
</feature>
<dbReference type="HAMAP" id="MF_01208">
    <property type="entry name" value="PyrE"/>
    <property type="match status" value="1"/>
</dbReference>
<dbReference type="GO" id="GO:0044205">
    <property type="term" value="P:'de novo' UMP biosynthetic process"/>
    <property type="evidence" value="ECO:0007669"/>
    <property type="project" value="UniProtKB-UniRule"/>
</dbReference>
<evidence type="ECO:0000256" key="2">
    <source>
        <dbReference type="ARBA" id="ARBA00011971"/>
    </source>
</evidence>
<dbReference type="RefSeq" id="WP_069623754.1">
    <property type="nucleotide sequence ID" value="NZ_LPWD01000179.1"/>
</dbReference>
<comment type="caution">
    <text evidence="6">Lacks conserved residue(s) required for the propagation of feature annotation.</text>
</comment>
<dbReference type="GO" id="GO:0004588">
    <property type="term" value="F:orotate phosphoribosyltransferase activity"/>
    <property type="evidence" value="ECO:0007669"/>
    <property type="project" value="UniProtKB-UniRule"/>
</dbReference>
<dbReference type="InterPro" id="IPR023031">
    <property type="entry name" value="OPRT"/>
</dbReference>
<evidence type="ECO:0000256" key="5">
    <source>
        <dbReference type="ARBA" id="ARBA00022975"/>
    </source>
</evidence>
<evidence type="ECO:0000256" key="4">
    <source>
        <dbReference type="ARBA" id="ARBA00022679"/>
    </source>
</evidence>
<dbReference type="Gene3D" id="3.40.50.2020">
    <property type="match status" value="1"/>
</dbReference>
<dbReference type="GO" id="GO:0000287">
    <property type="term" value="F:magnesium ion binding"/>
    <property type="evidence" value="ECO:0007669"/>
    <property type="project" value="UniProtKB-UniRule"/>
</dbReference>
<evidence type="ECO:0000259" key="7">
    <source>
        <dbReference type="Pfam" id="PF00156"/>
    </source>
</evidence>
<dbReference type="OrthoDB" id="9783570at2"/>
<evidence type="ECO:0000256" key="3">
    <source>
        <dbReference type="ARBA" id="ARBA00022676"/>
    </source>
</evidence>
<evidence type="ECO:0000313" key="9">
    <source>
        <dbReference type="Proteomes" id="UP000095042"/>
    </source>
</evidence>
<comment type="subunit">
    <text evidence="6">Homodimer.</text>
</comment>
<dbReference type="Pfam" id="PF00156">
    <property type="entry name" value="Pribosyltran"/>
    <property type="match status" value="1"/>
</dbReference>
<keyword evidence="3 6" id="KW-0328">Glycosyltransferase</keyword>
<keyword evidence="9" id="KW-1185">Reference proteome</keyword>
<dbReference type="CDD" id="cd06223">
    <property type="entry name" value="PRTases_typeI"/>
    <property type="match status" value="1"/>
</dbReference>
<evidence type="ECO:0000313" key="8">
    <source>
        <dbReference type="EMBL" id="ODS03053.1"/>
    </source>
</evidence>
<dbReference type="AlphaFoldDB" id="A0A1E3WB66"/>
<comment type="catalytic activity">
    <reaction evidence="6">
        <text>orotidine 5'-phosphate + diphosphate = orotate + 5-phospho-alpha-D-ribose 1-diphosphate</text>
        <dbReference type="Rhea" id="RHEA:10380"/>
        <dbReference type="ChEBI" id="CHEBI:30839"/>
        <dbReference type="ChEBI" id="CHEBI:33019"/>
        <dbReference type="ChEBI" id="CHEBI:57538"/>
        <dbReference type="ChEBI" id="CHEBI:58017"/>
        <dbReference type="EC" id="2.4.2.10"/>
    </reaction>
</comment>
<proteinExistence type="inferred from homology"/>
<keyword evidence="5 6" id="KW-0665">Pyrimidine biosynthesis</keyword>
<dbReference type="UniPathway" id="UPA00070">
    <property type="reaction ID" value="UER00119"/>
</dbReference>
<dbReference type="EC" id="2.4.2.10" evidence="2 6"/>
<evidence type="ECO:0000256" key="6">
    <source>
        <dbReference type="HAMAP-Rule" id="MF_01208"/>
    </source>
</evidence>
<keyword evidence="4 6" id="KW-0808">Transferase</keyword>
<dbReference type="SUPFAM" id="SSF53271">
    <property type="entry name" value="PRTase-like"/>
    <property type="match status" value="1"/>
</dbReference>
<organism evidence="8 9">
    <name type="scientific">Methyloceanibacter marginalis</name>
    <dbReference type="NCBI Taxonomy" id="1774971"/>
    <lineage>
        <taxon>Bacteria</taxon>
        <taxon>Pseudomonadati</taxon>
        <taxon>Pseudomonadota</taxon>
        <taxon>Alphaproteobacteria</taxon>
        <taxon>Hyphomicrobiales</taxon>
        <taxon>Hyphomicrobiaceae</taxon>
        <taxon>Methyloceanibacter</taxon>
    </lineage>
</organism>
<comment type="caution">
    <text evidence="8">The sequence shown here is derived from an EMBL/GenBank/DDBJ whole genome shotgun (WGS) entry which is preliminary data.</text>
</comment>
<evidence type="ECO:0000256" key="1">
    <source>
        <dbReference type="ARBA" id="ARBA00004889"/>
    </source>
</evidence>
<comment type="similarity">
    <text evidence="6">Belongs to the purine/pyrimidine phosphoribosyltransferase family. PyrE subfamily.</text>
</comment>
<dbReference type="EMBL" id="LPWD01000179">
    <property type="protein sequence ID" value="ODS03053.1"/>
    <property type="molecule type" value="Genomic_DNA"/>
</dbReference>
<comment type="cofactor">
    <cofactor evidence="6">
        <name>Mg(2+)</name>
        <dbReference type="ChEBI" id="CHEBI:18420"/>
    </cofactor>
</comment>
<dbReference type="InterPro" id="IPR000836">
    <property type="entry name" value="PRTase_dom"/>
</dbReference>
<comment type="pathway">
    <text evidence="1 6">Pyrimidine metabolism; UMP biosynthesis via de novo pathway; UMP from orotate: step 1/2.</text>
</comment>
<dbReference type="InterPro" id="IPR029057">
    <property type="entry name" value="PRTase-like"/>
</dbReference>
<feature type="binding site" evidence="6">
    <location>
        <position position="167"/>
    </location>
    <ligand>
        <name>orotate</name>
        <dbReference type="ChEBI" id="CHEBI:30839"/>
    </ligand>
</feature>
<gene>
    <name evidence="6" type="primary">pyrE</name>
    <name evidence="8" type="ORF">AUC71_01195</name>
</gene>
<sequence length="224" mass="23933">MISTEQAKQYAERTKLLLAEAGAIIEHDHFVYDSGEHGSGWIDKDVVNENTDRDEGLCSMLAEVIRDLGAEVVCGPATGGLIVSQWTAHALGVESVFADHSDQPSAAPGGPPRGPFVLRRGYNKVVNGKRVAVVDDVINTGLALRQTVEAVRENGGQVVGAAAIVTRGNATPADCGVTDLRYLLEYKIPSWPAAGCPLCKQGVPINTEYAHGAEFLAKQSRRNR</sequence>